<dbReference type="KEGG" id="bbig:BBBOND_0210830"/>
<gene>
    <name evidence="1" type="ORF">BBBOND_0210830</name>
</gene>
<evidence type="ECO:0000313" key="2">
    <source>
        <dbReference type="Proteomes" id="UP000033188"/>
    </source>
</evidence>
<accession>A0A061D5U8</accession>
<keyword evidence="2" id="KW-1185">Reference proteome</keyword>
<dbReference type="VEuPathDB" id="PiroplasmaDB:BBBOND_0210830"/>
<dbReference type="AlphaFoldDB" id="A0A061D5U8"/>
<dbReference type="GeneID" id="24564474"/>
<reference evidence="2" key="1">
    <citation type="submission" date="2014-06" db="EMBL/GenBank/DDBJ databases">
        <authorList>
            <person name="Aslett M."/>
            <person name="De Silva N."/>
        </authorList>
    </citation>
    <scope>NUCLEOTIDE SEQUENCE [LARGE SCALE GENOMIC DNA]</scope>
    <source>
        <strain evidence="2">Bond</strain>
    </source>
</reference>
<dbReference type="EMBL" id="LK391708">
    <property type="protein sequence ID" value="CDR95933.1"/>
    <property type="molecule type" value="Genomic_DNA"/>
</dbReference>
<name>A0A061D5U8_BABBI</name>
<dbReference type="Proteomes" id="UP000033188">
    <property type="component" value="Chromosome 2"/>
</dbReference>
<protein>
    <submittedName>
        <fullName evidence="1">Uncharacterized protein</fullName>
    </submittedName>
</protein>
<sequence>MKLKPHYLSRRYNFYKSFSDLANCTTMANYRFTNRYATTIRKLYAKLLAEWYSNLCFLPDMLSISSH</sequence>
<organism evidence="1 2">
    <name type="scientific">Babesia bigemina</name>
    <dbReference type="NCBI Taxonomy" id="5866"/>
    <lineage>
        <taxon>Eukaryota</taxon>
        <taxon>Sar</taxon>
        <taxon>Alveolata</taxon>
        <taxon>Apicomplexa</taxon>
        <taxon>Aconoidasida</taxon>
        <taxon>Piroplasmida</taxon>
        <taxon>Babesiidae</taxon>
        <taxon>Babesia</taxon>
    </lineage>
</organism>
<proteinExistence type="predicted"/>
<dbReference type="RefSeq" id="XP_012768119.1">
    <property type="nucleotide sequence ID" value="XM_012912665.1"/>
</dbReference>
<evidence type="ECO:0000313" key="1">
    <source>
        <dbReference type="EMBL" id="CDR95933.1"/>
    </source>
</evidence>